<evidence type="ECO:0000259" key="7">
    <source>
        <dbReference type="PROSITE" id="PS50106"/>
    </source>
</evidence>
<keyword evidence="3" id="KW-0677">Repeat</keyword>
<protein>
    <submittedName>
        <fullName evidence="8">Do family serine endopeptidase</fullName>
        <ecNumber evidence="8">3.4.21.107</ecNumber>
    </submittedName>
</protein>
<feature type="region of interest" description="Disordered" evidence="6">
    <location>
        <begin position="34"/>
        <end position="81"/>
    </location>
</feature>
<dbReference type="EMBL" id="JARWAN010000004">
    <property type="protein sequence ID" value="MDR5898087.1"/>
    <property type="molecule type" value="Genomic_DNA"/>
</dbReference>
<keyword evidence="9" id="KW-1185">Reference proteome</keyword>
<dbReference type="PANTHER" id="PTHR43343">
    <property type="entry name" value="PEPTIDASE S12"/>
    <property type="match status" value="1"/>
</dbReference>
<evidence type="ECO:0000256" key="1">
    <source>
        <dbReference type="ARBA" id="ARBA00022670"/>
    </source>
</evidence>
<evidence type="ECO:0000313" key="9">
    <source>
        <dbReference type="Proteomes" id="UP001254564"/>
    </source>
</evidence>
<dbReference type="Pfam" id="PF13180">
    <property type="entry name" value="PDZ_2"/>
    <property type="match status" value="1"/>
</dbReference>
<gene>
    <name evidence="8" type="ORF">QC823_03660</name>
</gene>
<accession>A0ABU1H198</accession>
<dbReference type="Gene3D" id="2.40.10.120">
    <property type="match status" value="1"/>
</dbReference>
<dbReference type="PRINTS" id="PR00834">
    <property type="entry name" value="PROTEASES2C"/>
</dbReference>
<feature type="compositionally biased region" description="Polar residues" evidence="6">
    <location>
        <begin position="34"/>
        <end position="43"/>
    </location>
</feature>
<proteinExistence type="predicted"/>
<dbReference type="Proteomes" id="UP001254564">
    <property type="component" value="Unassembled WGS sequence"/>
</dbReference>
<comment type="caution">
    <text evidence="8">The sequence shown here is derived from an EMBL/GenBank/DDBJ whole genome shotgun (WGS) entry which is preliminary data.</text>
</comment>
<dbReference type="NCBIfam" id="TIGR02037">
    <property type="entry name" value="degP_htrA_DO"/>
    <property type="match status" value="1"/>
</dbReference>
<reference evidence="8 9" key="1">
    <citation type="submission" date="2023-04" db="EMBL/GenBank/DDBJ databases">
        <title>A long-awaited taxogenomic arrangement of the family Halomonadaceae.</title>
        <authorList>
            <person name="De La Haba R."/>
            <person name="Chuvochina M."/>
            <person name="Wittouck S."/>
            <person name="Arahal D.R."/>
            <person name="Sanchez-Porro C."/>
            <person name="Hugenholtz P."/>
            <person name="Ventosa A."/>
        </authorList>
    </citation>
    <scope>NUCLEOTIDE SEQUENCE [LARGE SCALE GENOMIC DNA]</scope>
    <source>
        <strain evidence="8 9">DSM 21020</strain>
    </source>
</reference>
<evidence type="ECO:0000256" key="6">
    <source>
        <dbReference type="SAM" id="MobiDB-lite"/>
    </source>
</evidence>
<evidence type="ECO:0000256" key="4">
    <source>
        <dbReference type="ARBA" id="ARBA00022801"/>
    </source>
</evidence>
<evidence type="ECO:0000256" key="2">
    <source>
        <dbReference type="ARBA" id="ARBA00022729"/>
    </source>
</evidence>
<evidence type="ECO:0000256" key="5">
    <source>
        <dbReference type="ARBA" id="ARBA00022825"/>
    </source>
</evidence>
<dbReference type="SMART" id="SM00228">
    <property type="entry name" value="PDZ"/>
    <property type="match status" value="1"/>
</dbReference>
<organism evidence="8 9">
    <name type="scientific">Vreelandella vilamensis</name>
    <dbReference type="NCBI Taxonomy" id="531309"/>
    <lineage>
        <taxon>Bacteria</taxon>
        <taxon>Pseudomonadati</taxon>
        <taxon>Pseudomonadota</taxon>
        <taxon>Gammaproteobacteria</taxon>
        <taxon>Oceanospirillales</taxon>
        <taxon>Halomonadaceae</taxon>
        <taxon>Vreelandella</taxon>
    </lineage>
</organism>
<sequence>MQRFVMPYVWPIITGILLAVLFLVVFPEPIPNPFESSSITPSETADPALVSSAETETENQRPKPDVQQAPPLTRNEGPSSYADAVNRAAPAVVNIYSSRIVERDQHPLMSDPFFEQFFDGDDGTHQQRMLSSLGSGVIVSKDGYVLTNHHVINGADEIQVALRDGREILAKVIGTDPESDLAVLHIPLDNLPVIALTDSTDVAIGDVALAIGNPFGVGQTVTMGIISATGRSHLGLNAYEDFIQTDAAINPGNSGGALINSDGALVGINTAIFSRSGGSQGIGFAIPANLAHSILNELVTQGRVIRGWLGIEAQALSRELAASFGLRTPQGVIIAGVISDGPADLAGLQPGDVLLAVDSQPVLDARATMSEIAAIEPGTTLPLTIVRGGEIRQVTLEVGERPVPALPTPRRLNDTP</sequence>
<dbReference type="InterPro" id="IPR009003">
    <property type="entry name" value="Peptidase_S1_PA"/>
</dbReference>
<evidence type="ECO:0000313" key="8">
    <source>
        <dbReference type="EMBL" id="MDR5898087.1"/>
    </source>
</evidence>
<evidence type="ECO:0000256" key="3">
    <source>
        <dbReference type="ARBA" id="ARBA00022737"/>
    </source>
</evidence>
<dbReference type="EC" id="3.4.21.107" evidence="8"/>
<keyword evidence="5" id="KW-0720">Serine protease</keyword>
<dbReference type="Gene3D" id="2.30.42.10">
    <property type="match status" value="1"/>
</dbReference>
<dbReference type="InterPro" id="IPR001478">
    <property type="entry name" value="PDZ"/>
</dbReference>
<name>A0ABU1H198_9GAMM</name>
<keyword evidence="2" id="KW-0732">Signal</keyword>
<dbReference type="PROSITE" id="PS50106">
    <property type="entry name" value="PDZ"/>
    <property type="match status" value="1"/>
</dbReference>
<dbReference type="InterPro" id="IPR011782">
    <property type="entry name" value="Pept_S1C_Do"/>
</dbReference>
<dbReference type="InterPro" id="IPR051201">
    <property type="entry name" value="Chloro_Bact_Ser_Proteases"/>
</dbReference>
<dbReference type="Pfam" id="PF13365">
    <property type="entry name" value="Trypsin_2"/>
    <property type="match status" value="1"/>
</dbReference>
<keyword evidence="4 8" id="KW-0378">Hydrolase</keyword>
<dbReference type="PANTHER" id="PTHR43343:SF3">
    <property type="entry name" value="PROTEASE DO-LIKE 8, CHLOROPLASTIC"/>
    <property type="match status" value="1"/>
</dbReference>
<dbReference type="InterPro" id="IPR036034">
    <property type="entry name" value="PDZ_sf"/>
</dbReference>
<dbReference type="InterPro" id="IPR001940">
    <property type="entry name" value="Peptidase_S1C"/>
</dbReference>
<dbReference type="SUPFAM" id="SSF50494">
    <property type="entry name" value="Trypsin-like serine proteases"/>
    <property type="match status" value="1"/>
</dbReference>
<feature type="domain" description="PDZ" evidence="7">
    <location>
        <begin position="298"/>
        <end position="389"/>
    </location>
</feature>
<keyword evidence="1" id="KW-0645">Protease</keyword>
<dbReference type="GO" id="GO:0016787">
    <property type="term" value="F:hydrolase activity"/>
    <property type="evidence" value="ECO:0007669"/>
    <property type="project" value="UniProtKB-KW"/>
</dbReference>
<dbReference type="SUPFAM" id="SSF50156">
    <property type="entry name" value="PDZ domain-like"/>
    <property type="match status" value="1"/>
</dbReference>
<dbReference type="RefSeq" id="WP_309655001.1">
    <property type="nucleotide sequence ID" value="NZ_JARWAN010000004.1"/>
</dbReference>